<evidence type="ECO:0008006" key="4">
    <source>
        <dbReference type="Google" id="ProtNLM"/>
    </source>
</evidence>
<reference evidence="2" key="1">
    <citation type="submission" date="2021-01" db="EMBL/GenBank/DDBJ databases">
        <title>Whole genome shotgun sequence of Catellatospora methionotrophica NBRC 14553.</title>
        <authorList>
            <person name="Komaki H."/>
            <person name="Tamura T."/>
        </authorList>
    </citation>
    <scope>NUCLEOTIDE SEQUENCE</scope>
    <source>
        <strain evidence="2">NBRC 14553</strain>
    </source>
</reference>
<gene>
    <name evidence="2" type="ORF">Cme02nite_38050</name>
</gene>
<sequence length="57" mass="5922">MGKYSKAIVAALTAGLLAVQQALPLTDEQRGWVTIVLAVLGAVGVYAVENKPAEPTK</sequence>
<keyword evidence="1" id="KW-1133">Transmembrane helix</keyword>
<name>A0A8J3L6T1_9ACTN</name>
<evidence type="ECO:0000256" key="1">
    <source>
        <dbReference type="SAM" id="Phobius"/>
    </source>
</evidence>
<keyword evidence="3" id="KW-1185">Reference proteome</keyword>
<keyword evidence="1" id="KW-0812">Transmembrane</keyword>
<accession>A0A8J3L6T1</accession>
<dbReference type="Proteomes" id="UP000660339">
    <property type="component" value="Unassembled WGS sequence"/>
</dbReference>
<dbReference type="EMBL" id="BONJ01000020">
    <property type="protein sequence ID" value="GIG15473.1"/>
    <property type="molecule type" value="Genomic_DNA"/>
</dbReference>
<comment type="caution">
    <text evidence="2">The sequence shown here is derived from an EMBL/GenBank/DDBJ whole genome shotgun (WGS) entry which is preliminary data.</text>
</comment>
<proteinExistence type="predicted"/>
<protein>
    <recommendedName>
        <fullName evidence="4">Holin</fullName>
    </recommendedName>
</protein>
<organism evidence="2 3">
    <name type="scientific">Catellatospora methionotrophica</name>
    <dbReference type="NCBI Taxonomy" id="121620"/>
    <lineage>
        <taxon>Bacteria</taxon>
        <taxon>Bacillati</taxon>
        <taxon>Actinomycetota</taxon>
        <taxon>Actinomycetes</taxon>
        <taxon>Micromonosporales</taxon>
        <taxon>Micromonosporaceae</taxon>
        <taxon>Catellatospora</taxon>
    </lineage>
</organism>
<dbReference type="AlphaFoldDB" id="A0A8J3L6T1"/>
<feature type="transmembrane region" description="Helical" evidence="1">
    <location>
        <begin position="32"/>
        <end position="48"/>
    </location>
</feature>
<evidence type="ECO:0000313" key="3">
    <source>
        <dbReference type="Proteomes" id="UP000660339"/>
    </source>
</evidence>
<evidence type="ECO:0000313" key="2">
    <source>
        <dbReference type="EMBL" id="GIG15473.1"/>
    </source>
</evidence>
<keyword evidence="1" id="KW-0472">Membrane</keyword>
<dbReference type="RefSeq" id="WP_166379879.1">
    <property type="nucleotide sequence ID" value="NZ_BAAATT010000005.1"/>
</dbReference>